<name>A0A1X6MMG3_9APHY</name>
<reference evidence="2 3" key="1">
    <citation type="submission" date="2017-04" db="EMBL/GenBank/DDBJ databases">
        <title>Genome Sequence of the Model Brown-Rot Fungus Postia placenta SB12.</title>
        <authorList>
            <consortium name="DOE Joint Genome Institute"/>
            <person name="Gaskell J."/>
            <person name="Kersten P."/>
            <person name="Larrondo L.F."/>
            <person name="Canessa P."/>
            <person name="Martinez D."/>
            <person name="Hibbett D."/>
            <person name="Schmoll M."/>
            <person name="Kubicek C.P."/>
            <person name="Martinez A.T."/>
            <person name="Yadav J."/>
            <person name="Master E."/>
            <person name="Magnuson J.K."/>
            <person name="James T."/>
            <person name="Yaver D."/>
            <person name="Berka R."/>
            <person name="Labutti K."/>
            <person name="Lipzen A."/>
            <person name="Aerts A."/>
            <person name="Barry K."/>
            <person name="Henrissat B."/>
            <person name="Blanchette R."/>
            <person name="Grigoriev I."/>
            <person name="Cullen D."/>
        </authorList>
    </citation>
    <scope>NUCLEOTIDE SEQUENCE [LARGE SCALE GENOMIC DNA]</scope>
    <source>
        <strain evidence="2 3">MAD-698-R-SB12</strain>
    </source>
</reference>
<feature type="transmembrane region" description="Helical" evidence="1">
    <location>
        <begin position="186"/>
        <end position="203"/>
    </location>
</feature>
<sequence length="309" mass="32928">MSITPPSPVLLASTRRLRHNQDDPSVALDRHPTAPSDMEIHVAPSLLSIWSTNSGTALLPPPGGSKSMSVSSRSKYTSALRVALDALVERIRTLFTMPARFPKATGHVPVQAVNTLADARHTAFNGLLEHIGALRTILAESTEAAGRFLARAAKALVEVIKWASNIVATTIEAIVRVILPFLKWELGHVCIGAFWSLACGHTGRWMLTRALRHSEATSIGISRASAAGGAGLGAVLGVGYFIPDALHGLWSWFSLIIAGIFGQAFGNSMLHGKDSGTLDVHYALLAGVCGEVLLLVLMFIIDLAIESFD</sequence>
<keyword evidence="1" id="KW-0472">Membrane</keyword>
<dbReference type="Proteomes" id="UP000194127">
    <property type="component" value="Unassembled WGS sequence"/>
</dbReference>
<keyword evidence="1" id="KW-0812">Transmembrane</keyword>
<accession>A0A1X6MMG3</accession>
<dbReference type="EMBL" id="KZ110607">
    <property type="protein sequence ID" value="OSX57550.1"/>
    <property type="molecule type" value="Genomic_DNA"/>
</dbReference>
<feature type="transmembrane region" description="Helical" evidence="1">
    <location>
        <begin position="282"/>
        <end position="305"/>
    </location>
</feature>
<dbReference type="AlphaFoldDB" id="A0A1X6MMG3"/>
<evidence type="ECO:0000313" key="2">
    <source>
        <dbReference type="EMBL" id="OSX57550.1"/>
    </source>
</evidence>
<feature type="transmembrane region" description="Helical" evidence="1">
    <location>
        <begin position="249"/>
        <end position="270"/>
    </location>
</feature>
<keyword evidence="3" id="KW-1185">Reference proteome</keyword>
<protein>
    <submittedName>
        <fullName evidence="2">Uncharacterized protein</fullName>
    </submittedName>
</protein>
<feature type="transmembrane region" description="Helical" evidence="1">
    <location>
        <begin position="224"/>
        <end position="243"/>
    </location>
</feature>
<evidence type="ECO:0000256" key="1">
    <source>
        <dbReference type="SAM" id="Phobius"/>
    </source>
</evidence>
<dbReference type="OrthoDB" id="10338920at2759"/>
<organism evidence="2 3">
    <name type="scientific">Postia placenta MAD-698-R-SB12</name>
    <dbReference type="NCBI Taxonomy" id="670580"/>
    <lineage>
        <taxon>Eukaryota</taxon>
        <taxon>Fungi</taxon>
        <taxon>Dikarya</taxon>
        <taxon>Basidiomycota</taxon>
        <taxon>Agaricomycotina</taxon>
        <taxon>Agaricomycetes</taxon>
        <taxon>Polyporales</taxon>
        <taxon>Adustoporiaceae</taxon>
        <taxon>Rhodonia</taxon>
    </lineage>
</organism>
<gene>
    <name evidence="2" type="ORF">POSPLADRAFT_1156327</name>
</gene>
<dbReference type="RefSeq" id="XP_024334344.1">
    <property type="nucleotide sequence ID" value="XM_024487061.1"/>
</dbReference>
<proteinExistence type="predicted"/>
<evidence type="ECO:0000313" key="3">
    <source>
        <dbReference type="Proteomes" id="UP000194127"/>
    </source>
</evidence>
<dbReference type="GeneID" id="36332010"/>
<keyword evidence="1" id="KW-1133">Transmembrane helix</keyword>